<evidence type="ECO:0000256" key="2">
    <source>
        <dbReference type="SAM" id="Phobius"/>
    </source>
</evidence>
<feature type="transmembrane region" description="Helical" evidence="2">
    <location>
        <begin position="591"/>
        <end position="617"/>
    </location>
</feature>
<dbReference type="GO" id="GO:0007099">
    <property type="term" value="P:centriole replication"/>
    <property type="evidence" value="ECO:0007669"/>
    <property type="project" value="TreeGrafter"/>
</dbReference>
<keyword evidence="4" id="KW-1185">Reference proteome</keyword>
<dbReference type="PANTHER" id="PTHR46725">
    <property type="entry name" value="COILED-COIL DOMAIN-CONTAINING PROTEIN 57"/>
    <property type="match status" value="1"/>
</dbReference>
<dbReference type="GO" id="GO:0005876">
    <property type="term" value="C:spindle microtubule"/>
    <property type="evidence" value="ECO:0007669"/>
    <property type="project" value="TreeGrafter"/>
</dbReference>
<dbReference type="GO" id="GO:0005814">
    <property type="term" value="C:centriole"/>
    <property type="evidence" value="ECO:0007669"/>
    <property type="project" value="TreeGrafter"/>
</dbReference>
<sequence length="629" mass="74097">MLHTEQDLNELLICKEQELKELQARQTHFHRATLQETQRQLQEMNRKFNVLKEDFTYNLKLLQERDKELEHYDTLFTQLKMVENVKQAEVSDLKIKIDKLEQALAQETKKQEALQYQYQQKLKEHQLELEHLHSSKDSDISHHCEKYENMKHQLERKLTEIESELALQRQELLVEFDAEMKKREHEFRQKADEMSNIVLSHELKVKLLTKELEALKQNGIKMAESLKVAEATNLELEKEVKCKDWEIKDLAAVKDDLENKLELLQLSWKKDKEIFERKHAAIDHCAREKDALIASVKETHAEQIHKLENQIGELQIDKETLEMELHRSERRHTDHLKEKEAIIEKLELELEALKTSLDSQTAQISREAVSKDLQIQAFQEEELKLRAQLASLLQHIERYKQELSLAAEREAILERAKVQTELDWQRHCENAERNQYQKSEALIHSLSTARDQLTAELHEKERELHELERISSAVTLERDKAIQKLQKLDHLPKGEKQPTVEAIELGFPSTEIQRLQEQNNNLRAVIAEMRREMETLNNQALPSEHTKLKMQDADGTDSTAVVFTPGNKVDLFLKTIKDKWNSLVNTVQCLYLYQFLVLFLIFVAQLYTFASQINFVFKLCMKIFLLLFS</sequence>
<dbReference type="GO" id="GO:0045931">
    <property type="term" value="P:positive regulation of mitotic cell cycle"/>
    <property type="evidence" value="ECO:0007669"/>
    <property type="project" value="TreeGrafter"/>
</dbReference>
<keyword evidence="2" id="KW-1133">Transmembrane helix</keyword>
<keyword evidence="1" id="KW-0175">Coiled coil</keyword>
<accession>A0A8D2J447</accession>
<reference evidence="3" key="1">
    <citation type="submission" date="2025-08" db="UniProtKB">
        <authorList>
            <consortium name="Ensembl"/>
        </authorList>
    </citation>
    <scope>IDENTIFICATION</scope>
</reference>
<feature type="coiled-coil region" evidence="1">
    <location>
        <begin position="83"/>
        <end position="117"/>
    </location>
</feature>
<feature type="coiled-coil region" evidence="1">
    <location>
        <begin position="5"/>
        <end position="54"/>
    </location>
</feature>
<name>A0A8D2J447_VARKO</name>
<feature type="coiled-coil region" evidence="1">
    <location>
        <begin position="443"/>
        <end position="477"/>
    </location>
</feature>
<protein>
    <submittedName>
        <fullName evidence="3">Coiled-coil domain containing 57</fullName>
    </submittedName>
</protein>
<dbReference type="InterPro" id="IPR042481">
    <property type="entry name" value="CCDC57"/>
</dbReference>
<dbReference type="GO" id="GO:0034451">
    <property type="term" value="C:centriolar satellite"/>
    <property type="evidence" value="ECO:0007669"/>
    <property type="project" value="TreeGrafter"/>
</dbReference>
<feature type="coiled-coil region" evidence="1">
    <location>
        <begin position="144"/>
        <end position="171"/>
    </location>
</feature>
<reference evidence="3" key="2">
    <citation type="submission" date="2025-09" db="UniProtKB">
        <authorList>
            <consortium name="Ensembl"/>
        </authorList>
    </citation>
    <scope>IDENTIFICATION</scope>
</reference>
<feature type="coiled-coil region" evidence="1">
    <location>
        <begin position="297"/>
        <end position="416"/>
    </location>
</feature>
<dbReference type="Proteomes" id="UP000694545">
    <property type="component" value="Unplaced"/>
</dbReference>
<dbReference type="GO" id="GO:0007020">
    <property type="term" value="P:microtubule nucleation"/>
    <property type="evidence" value="ECO:0007669"/>
    <property type="project" value="TreeGrafter"/>
</dbReference>
<dbReference type="GO" id="GO:0060271">
    <property type="term" value="P:cilium assembly"/>
    <property type="evidence" value="ECO:0007669"/>
    <property type="project" value="TreeGrafter"/>
</dbReference>
<keyword evidence="2" id="KW-0812">Transmembrane</keyword>
<keyword evidence="2" id="KW-0472">Membrane</keyword>
<evidence type="ECO:0000313" key="4">
    <source>
        <dbReference type="Proteomes" id="UP000694545"/>
    </source>
</evidence>
<feature type="coiled-coil region" evidence="1">
    <location>
        <begin position="512"/>
        <end position="539"/>
    </location>
</feature>
<organism evidence="3 4">
    <name type="scientific">Varanus komodoensis</name>
    <name type="common">Komodo dragon</name>
    <dbReference type="NCBI Taxonomy" id="61221"/>
    <lineage>
        <taxon>Eukaryota</taxon>
        <taxon>Metazoa</taxon>
        <taxon>Chordata</taxon>
        <taxon>Craniata</taxon>
        <taxon>Vertebrata</taxon>
        <taxon>Euteleostomi</taxon>
        <taxon>Lepidosauria</taxon>
        <taxon>Squamata</taxon>
        <taxon>Bifurcata</taxon>
        <taxon>Unidentata</taxon>
        <taxon>Episquamata</taxon>
        <taxon>Toxicofera</taxon>
        <taxon>Anguimorpha</taxon>
        <taxon>Paleoanguimorpha</taxon>
        <taxon>Varanoidea</taxon>
        <taxon>Varanidae</taxon>
        <taxon>Varanus</taxon>
    </lineage>
</organism>
<dbReference type="AlphaFoldDB" id="A0A8D2J447"/>
<evidence type="ECO:0000313" key="3">
    <source>
        <dbReference type="Ensembl" id="ENSVKKP00000004097.1"/>
    </source>
</evidence>
<dbReference type="Ensembl" id="ENSVKKT00000004208.1">
    <property type="protein sequence ID" value="ENSVKKP00000004097.1"/>
    <property type="gene ID" value="ENSVKKG00000003036.1"/>
</dbReference>
<evidence type="ECO:0000256" key="1">
    <source>
        <dbReference type="SAM" id="Coils"/>
    </source>
</evidence>
<proteinExistence type="predicted"/>
<dbReference type="PANTHER" id="PTHR46725:SF1">
    <property type="entry name" value="COILED-COIL DOMAIN-CONTAINING PROTEIN 57"/>
    <property type="match status" value="1"/>
</dbReference>